<evidence type="ECO:0000313" key="6">
    <source>
        <dbReference type="Proteomes" id="UP000053095"/>
    </source>
</evidence>
<evidence type="ECO:0000256" key="2">
    <source>
        <dbReference type="ARBA" id="ARBA00022553"/>
    </source>
</evidence>
<dbReference type="PROSITE" id="PS00455">
    <property type="entry name" value="AMP_BINDING"/>
    <property type="match status" value="1"/>
</dbReference>
<dbReference type="InterPro" id="IPR042099">
    <property type="entry name" value="ANL_N_sf"/>
</dbReference>
<dbReference type="Gene3D" id="1.10.1200.10">
    <property type="entry name" value="ACP-like"/>
    <property type="match status" value="1"/>
</dbReference>
<dbReference type="SUPFAM" id="SSF51735">
    <property type="entry name" value="NAD(P)-binding Rossmann-fold domains"/>
    <property type="match status" value="1"/>
</dbReference>
<dbReference type="SUPFAM" id="SSF56801">
    <property type="entry name" value="Acetyl-CoA synthetase-like"/>
    <property type="match status" value="1"/>
</dbReference>
<evidence type="ECO:0000313" key="5">
    <source>
        <dbReference type="EMBL" id="GAM39414.1"/>
    </source>
</evidence>
<organism evidence="5 6">
    <name type="scientific">Talaromyces pinophilus</name>
    <name type="common">Penicillium pinophilum</name>
    <dbReference type="NCBI Taxonomy" id="128442"/>
    <lineage>
        <taxon>Eukaryota</taxon>
        <taxon>Fungi</taxon>
        <taxon>Dikarya</taxon>
        <taxon>Ascomycota</taxon>
        <taxon>Pezizomycotina</taxon>
        <taxon>Eurotiomycetes</taxon>
        <taxon>Eurotiomycetidae</taxon>
        <taxon>Eurotiales</taxon>
        <taxon>Trichocomaceae</taxon>
        <taxon>Talaromyces</taxon>
        <taxon>Talaromyces sect. Talaromyces</taxon>
    </lineage>
</organism>
<evidence type="ECO:0000256" key="1">
    <source>
        <dbReference type="ARBA" id="ARBA00022450"/>
    </source>
</evidence>
<dbReference type="InterPro" id="IPR020845">
    <property type="entry name" value="AMP-binding_CS"/>
</dbReference>
<dbReference type="InterPro" id="IPR036291">
    <property type="entry name" value="NAD(P)-bd_dom_sf"/>
</dbReference>
<evidence type="ECO:0000259" key="4">
    <source>
        <dbReference type="PROSITE" id="PS50075"/>
    </source>
</evidence>
<reference evidence="6" key="1">
    <citation type="journal article" date="2015" name="Genome Announc.">
        <title>Draft genome sequence of Talaromyces cellulolyticus strain Y-94, a source of lignocellulosic biomass-degrading enzymes.</title>
        <authorList>
            <person name="Fujii T."/>
            <person name="Koike H."/>
            <person name="Sawayama S."/>
            <person name="Yano S."/>
            <person name="Inoue H."/>
        </authorList>
    </citation>
    <scope>NUCLEOTIDE SEQUENCE [LARGE SCALE GENOMIC DNA]</scope>
    <source>
        <strain evidence="6">Y-94</strain>
    </source>
</reference>
<keyword evidence="6" id="KW-1185">Reference proteome</keyword>
<dbReference type="EMBL" id="DF933830">
    <property type="protein sequence ID" value="GAM39414.1"/>
    <property type="molecule type" value="Genomic_DNA"/>
</dbReference>
<dbReference type="Pfam" id="PF23562">
    <property type="entry name" value="AMP-binding_C_3"/>
    <property type="match status" value="1"/>
</dbReference>
<protein>
    <recommendedName>
        <fullName evidence="4">Carrier domain-containing protein</fullName>
    </recommendedName>
</protein>
<dbReference type="Gene3D" id="3.40.50.12780">
    <property type="entry name" value="N-terminal domain of ligase-like"/>
    <property type="match status" value="1"/>
</dbReference>
<feature type="region of interest" description="Disordered" evidence="3">
    <location>
        <begin position="1046"/>
        <end position="1082"/>
    </location>
</feature>
<dbReference type="PANTHER" id="PTHR43439">
    <property type="entry name" value="PHENYLACETATE-COENZYME A LIGASE"/>
    <property type="match status" value="1"/>
</dbReference>
<dbReference type="InterPro" id="IPR000873">
    <property type="entry name" value="AMP-dep_synth/lig_dom"/>
</dbReference>
<dbReference type="PANTHER" id="PTHR43439:SF2">
    <property type="entry name" value="ENZYME, PUTATIVE (JCVI)-RELATED"/>
    <property type="match status" value="1"/>
</dbReference>
<keyword evidence="1" id="KW-0596">Phosphopantetheine</keyword>
<dbReference type="InterPro" id="IPR013120">
    <property type="entry name" value="FAR_NAD-bd"/>
</dbReference>
<accession>A0A6V8HLI6</accession>
<dbReference type="AlphaFoldDB" id="A0A6V8HLI6"/>
<keyword evidence="2" id="KW-0597">Phosphoprotein</keyword>
<dbReference type="Proteomes" id="UP000053095">
    <property type="component" value="Unassembled WGS sequence"/>
</dbReference>
<dbReference type="Pfam" id="PF07993">
    <property type="entry name" value="NAD_binding_4"/>
    <property type="match status" value="1"/>
</dbReference>
<name>A0A6V8HLI6_TALPI</name>
<dbReference type="Pfam" id="PF00501">
    <property type="entry name" value="AMP-binding"/>
    <property type="match status" value="1"/>
</dbReference>
<sequence length="1159" mass="128537">MGSVEQTPSSRFITTLERKYGRNALPNMFDAKAKEPSARPYAYVLKTPNPADGFDEVTYTMLANAVNRASWWLVNEVGLAEGDVFGYMGPSDLRYLILSLASAKTGRRIMLPSLRNTISAQKTLFERTNVSIILYGDELKKNLQPLFDALPEIKTREVLGYKEIFDLAVVPHYEAREITDENFNEPMFFLHTSGSSGNPKPVGESPAFWLATCSFLDVPDDGGDIHNTIHLIRNTNLLQFFPPFHMAGLFFYMLTAILDSSVVINHTAAAITAEHVISIINQGVATSLAAADSILTDLSRTEAGLEALSKMDKVIYGGSPLSVQTGSIIAPRVKNLSSAIGLTENGLLHCIALRGTSHWDCLRFNTRVGYRFEEVSPGVYELIVSLSPKYRMFHPVALLFSDIEEYRTKDLYTRIPGIDNCYRYQGRRDDLIVLSNGEKINPVPLENIVASHPAVKNALFVGEHQFLPSLLIELREGYTVTNEEESREMIEKLWGIISEANLEAPRFSRVPKSLVYILKPSETFNRSGKMTVQRQLTVLKFAAQIDALYSVAGEGLLSEGLELTDPSDPVAIKSLAKKLYAQLLDSDEGAPVVGDDDNVFELGMDSLQVTIAVQKLKAALRAQNLNVDISKIGPHFFYTSPSSNQLAQAIDQLINGVKKNDATDVHSKGSDRKTYMQAMIDKYTTGLEIQLAPKKARTDSLTVVLTGSTGSLGSYLLHSLIENRRIAKIICLNRSVDAQKRQTAKNKQKDLLTPWESSDAQSNAVEFLTADLSKADLGLGEETYNRLLESVDAIIHNAWKVDFNHTIESFEKGHIAGTRHLIDLSRKCTYRAPILFISSISTALNWMQKNPGQSVPESIIEDLDSPEFLGYGESKYVSERLIEAHSSSSGLTSSVMRVGQIAGPVLSTAGIWNVQEWFPSLLASSKHLGLLPNSLGTMNSINWVPVDILARIIVQLLDHIHDNEARPSALQVYNLVNPKTVSWSALLDTVQNGLGGPDKIQIVPLTEWVEALERSAQDHYGFVVESNPGIKLLGFWKIISEKSEQSSTAEPLKSNGHVNGESRPQNEEKTPDLQQNNSEKRKSWLKQWSSKLLSRKDTLGETQQATSNEPRTSDGVVEVKSGLQDEFEVTNLLKDSSEASDLRAVSSDWMKIWLKQWAF</sequence>
<dbReference type="PROSITE" id="PS50075">
    <property type="entry name" value="CARRIER"/>
    <property type="match status" value="1"/>
</dbReference>
<proteinExistence type="predicted"/>
<comment type="caution">
    <text evidence="5">The sequence shown here is derived from an EMBL/GenBank/DDBJ whole genome shotgun (WGS) entry which is preliminary data.</text>
</comment>
<dbReference type="InterPro" id="IPR051414">
    <property type="entry name" value="Adenylate-forming_Reductase"/>
</dbReference>
<dbReference type="Gene3D" id="3.40.50.720">
    <property type="entry name" value="NAD(P)-binding Rossmann-like Domain"/>
    <property type="match status" value="1"/>
</dbReference>
<evidence type="ECO:0000256" key="3">
    <source>
        <dbReference type="SAM" id="MobiDB-lite"/>
    </source>
</evidence>
<gene>
    <name evidence="5" type="ORF">TCE0_034r10946</name>
</gene>
<feature type="domain" description="Carrier" evidence="4">
    <location>
        <begin position="570"/>
        <end position="654"/>
    </location>
</feature>
<dbReference type="InterPro" id="IPR009081">
    <property type="entry name" value="PP-bd_ACP"/>
</dbReference>
<dbReference type="InterPro" id="IPR036736">
    <property type="entry name" value="ACP-like_sf"/>
</dbReference>